<keyword evidence="8" id="KW-1185">Reference proteome</keyword>
<dbReference type="SUPFAM" id="SSF52540">
    <property type="entry name" value="P-loop containing nucleoside triphosphate hydrolases"/>
    <property type="match status" value="1"/>
</dbReference>
<comment type="caution">
    <text evidence="7">The sequence shown here is derived from an EMBL/GenBank/DDBJ whole genome shotgun (WGS) entry which is preliminary data.</text>
</comment>
<name>A0AAN9M2T6_CANGL</name>
<dbReference type="InterPro" id="IPR050079">
    <property type="entry name" value="DEAD_box_RNA_helicase"/>
</dbReference>
<accession>A0AAN9M2T6</accession>
<evidence type="ECO:0000259" key="6">
    <source>
        <dbReference type="PROSITE" id="PS51194"/>
    </source>
</evidence>
<dbReference type="Proteomes" id="UP001367508">
    <property type="component" value="Unassembled WGS sequence"/>
</dbReference>
<dbReference type="GO" id="GO:0003724">
    <property type="term" value="F:RNA helicase activity"/>
    <property type="evidence" value="ECO:0007669"/>
    <property type="project" value="TreeGrafter"/>
</dbReference>
<dbReference type="PANTHER" id="PTHR47959">
    <property type="entry name" value="ATP-DEPENDENT RNA HELICASE RHLE-RELATED"/>
    <property type="match status" value="1"/>
</dbReference>
<feature type="domain" description="Helicase C-terminal" evidence="6">
    <location>
        <begin position="88"/>
        <end position="247"/>
    </location>
</feature>
<dbReference type="Pfam" id="PF00271">
    <property type="entry name" value="Helicase_C"/>
    <property type="match status" value="1"/>
</dbReference>
<evidence type="ECO:0000256" key="3">
    <source>
        <dbReference type="ARBA" id="ARBA00022806"/>
    </source>
</evidence>
<evidence type="ECO:0000313" key="7">
    <source>
        <dbReference type="EMBL" id="KAK7344317.1"/>
    </source>
</evidence>
<feature type="compositionally biased region" description="Basic and acidic residues" evidence="5">
    <location>
        <begin position="411"/>
        <end position="426"/>
    </location>
</feature>
<proteinExistence type="predicted"/>
<organism evidence="7 8">
    <name type="scientific">Canavalia gladiata</name>
    <name type="common">Sword bean</name>
    <name type="synonym">Dolichos gladiatus</name>
    <dbReference type="NCBI Taxonomy" id="3824"/>
    <lineage>
        <taxon>Eukaryota</taxon>
        <taxon>Viridiplantae</taxon>
        <taxon>Streptophyta</taxon>
        <taxon>Embryophyta</taxon>
        <taxon>Tracheophyta</taxon>
        <taxon>Spermatophyta</taxon>
        <taxon>Magnoliopsida</taxon>
        <taxon>eudicotyledons</taxon>
        <taxon>Gunneridae</taxon>
        <taxon>Pentapetalae</taxon>
        <taxon>rosids</taxon>
        <taxon>fabids</taxon>
        <taxon>Fabales</taxon>
        <taxon>Fabaceae</taxon>
        <taxon>Papilionoideae</taxon>
        <taxon>50 kb inversion clade</taxon>
        <taxon>NPAAA clade</taxon>
        <taxon>indigoferoid/millettioid clade</taxon>
        <taxon>Phaseoleae</taxon>
        <taxon>Canavalia</taxon>
    </lineage>
</organism>
<keyword evidence="1" id="KW-0547">Nucleotide-binding</keyword>
<protein>
    <recommendedName>
        <fullName evidence="6">Helicase C-terminal domain-containing protein</fullName>
    </recommendedName>
</protein>
<dbReference type="GO" id="GO:0005524">
    <property type="term" value="F:ATP binding"/>
    <property type="evidence" value="ECO:0007669"/>
    <property type="project" value="UniProtKB-KW"/>
</dbReference>
<keyword evidence="2" id="KW-0378">Hydrolase</keyword>
<evidence type="ECO:0000256" key="5">
    <source>
        <dbReference type="SAM" id="MobiDB-lite"/>
    </source>
</evidence>
<dbReference type="Gene3D" id="3.40.50.300">
    <property type="entry name" value="P-loop containing nucleotide triphosphate hydrolases"/>
    <property type="match status" value="2"/>
</dbReference>
<gene>
    <name evidence="7" type="ORF">VNO77_13779</name>
</gene>
<dbReference type="SMART" id="SM00490">
    <property type="entry name" value="HELICc"/>
    <property type="match status" value="1"/>
</dbReference>
<feature type="region of interest" description="Disordered" evidence="5">
    <location>
        <begin position="393"/>
        <end position="426"/>
    </location>
</feature>
<dbReference type="PROSITE" id="PS51194">
    <property type="entry name" value="HELICASE_CTER"/>
    <property type="match status" value="1"/>
</dbReference>
<dbReference type="GO" id="GO:0016787">
    <property type="term" value="F:hydrolase activity"/>
    <property type="evidence" value="ECO:0007669"/>
    <property type="project" value="UniProtKB-KW"/>
</dbReference>
<sequence length="426" mass="48730">MMQYGGGVKEMEGDTVPVTRQFLPFYFREPTYTTSDLLPKVLVLAPTRDLAKQVEKEIKESAPYLKTLCVYGGVSYVKQQSALSCGVWNAWFMERVGRLLFSHTKKDADEVSLTLTSRIASEALHSDISQHQRERTLNGFWQGKFTVLVATEVAARGLDIQNVDLDFSSPKSLRYTFESYRFLCSGQNVELLSVCNILRSLLALDCSLQVIHYEPPNDSETFVIILVVLGMQEKRAANLILLVHQLWKRFWSRLLSKLLHHSIEFILSLLSFFTATAQKLIEEQGASALAAVLAQLSGLSGSPSSRSLINLEQVWITLQLTQDLDTSRFSFQQDLSLGFFLMFILQLLMKFKELFLIFQRTLLKSYSRRTCHLETLFPIAKLPPLHDDEPPNDFYGKFSDRDQSNRRGSRDHRGFRSSRRWEGGQF</sequence>
<evidence type="ECO:0000256" key="2">
    <source>
        <dbReference type="ARBA" id="ARBA00022801"/>
    </source>
</evidence>
<evidence type="ECO:0000256" key="4">
    <source>
        <dbReference type="ARBA" id="ARBA00022840"/>
    </source>
</evidence>
<keyword evidence="3" id="KW-0347">Helicase</keyword>
<reference evidence="7 8" key="1">
    <citation type="submission" date="2024-01" db="EMBL/GenBank/DDBJ databases">
        <title>The genomes of 5 underutilized Papilionoideae crops provide insights into root nodulation and disease resistanc.</title>
        <authorList>
            <person name="Jiang F."/>
        </authorList>
    </citation>
    <scope>NUCLEOTIDE SEQUENCE [LARGE SCALE GENOMIC DNA]</scope>
    <source>
        <strain evidence="7">LVBAO_FW01</strain>
        <tissue evidence="7">Leaves</tissue>
    </source>
</reference>
<evidence type="ECO:0000256" key="1">
    <source>
        <dbReference type="ARBA" id="ARBA00022741"/>
    </source>
</evidence>
<dbReference type="GO" id="GO:0005829">
    <property type="term" value="C:cytosol"/>
    <property type="evidence" value="ECO:0007669"/>
    <property type="project" value="TreeGrafter"/>
</dbReference>
<dbReference type="EMBL" id="JAYMYQ010000003">
    <property type="protein sequence ID" value="KAK7344317.1"/>
    <property type="molecule type" value="Genomic_DNA"/>
</dbReference>
<dbReference type="InterPro" id="IPR027417">
    <property type="entry name" value="P-loop_NTPase"/>
</dbReference>
<dbReference type="PANTHER" id="PTHR47959:SF1">
    <property type="entry name" value="ATP-DEPENDENT RNA HELICASE DBPA"/>
    <property type="match status" value="1"/>
</dbReference>
<dbReference type="AlphaFoldDB" id="A0AAN9M2T6"/>
<dbReference type="InterPro" id="IPR001650">
    <property type="entry name" value="Helicase_C-like"/>
</dbReference>
<keyword evidence="4" id="KW-0067">ATP-binding</keyword>
<evidence type="ECO:0000313" key="8">
    <source>
        <dbReference type="Proteomes" id="UP001367508"/>
    </source>
</evidence>